<reference evidence="1" key="1">
    <citation type="submission" date="2017-01" db="EMBL/GenBank/DDBJ databases">
        <authorList>
            <person name="Assis F.L."/>
            <person name="Abrahao J.S."/>
            <person name="Silva L."/>
            <person name="Khalil J.B."/>
            <person name="Rodrigues R."/>
            <person name="Silva L.S."/>
            <person name="Arantes T."/>
            <person name="Boratto P."/>
            <person name="Andrade M."/>
            <person name="Kroon E.G."/>
            <person name="Ribeiro B."/>
            <person name="Bergier I."/>
            <person name="Seligmann H."/>
            <person name="Ghigo E."/>
            <person name="Colson P."/>
            <person name="Levasseur A."/>
            <person name="Raoult D."/>
            <person name="Scola B.L."/>
        </authorList>
    </citation>
    <scope>NUCLEOTIDE SEQUENCE</scope>
    <source>
        <strain evidence="1">Soda lake</strain>
    </source>
</reference>
<reference evidence="1" key="2">
    <citation type="journal article" date="2018" name="Nat. Commun.">
        <title>Tailed giant Tupanvirus possesses the most complete translational apparatus of the known virosphere.</title>
        <authorList>
            <person name="Abrahao J."/>
            <person name="Silva L."/>
            <person name="Silva L.S."/>
            <person name="Khalil J.Y.B."/>
            <person name="Rodrigues R."/>
            <person name="Arantes T."/>
            <person name="Assis F."/>
            <person name="Boratto P."/>
            <person name="Andrade M."/>
            <person name="Kroon E.G."/>
            <person name="Ribeiro B."/>
            <person name="Bergier I."/>
            <person name="Seligmann H."/>
            <person name="Ghigo E."/>
            <person name="Colson P."/>
            <person name="Levasseur A."/>
            <person name="Kroemer G."/>
            <person name="Raoult D."/>
            <person name="La Scola B."/>
        </authorList>
    </citation>
    <scope>NUCLEOTIDE SEQUENCE [LARGE SCALE GENOMIC DNA]</scope>
    <source>
        <strain evidence="1">Soda lake</strain>
    </source>
</reference>
<proteinExistence type="predicted"/>
<sequence>MVFVASEDLINLLKNGITFNLLHVPSSSDLILGRWLQSKKGLNCGLKYIGSLNKALAVIMSPPVKIFIKPVLISSVAFGSSKGQILIPFLSASSGVADDDDVLFPTKTIISMGLNKSPNVYFISSMSLLLPFAPDPVNT</sequence>
<accession>A0A6N1P0Z3</accession>
<dbReference type="EMBL" id="KY523104">
    <property type="protein sequence ID" value="QKU35602.1"/>
    <property type="molecule type" value="Genomic_DNA"/>
</dbReference>
<evidence type="ECO:0000313" key="1">
    <source>
        <dbReference type="EMBL" id="QKU35602.1"/>
    </source>
</evidence>
<protein>
    <submittedName>
        <fullName evidence="1">Putative orfan</fullName>
    </submittedName>
</protein>
<dbReference type="GeneID" id="80519038"/>
<name>A0A6N1P0Z3_9VIRU</name>
<dbReference type="KEGG" id="vg:80519038"/>
<dbReference type="RefSeq" id="YP_010782274.1">
    <property type="nucleotide sequence ID" value="NC_075039.1"/>
</dbReference>
<organism evidence="1">
    <name type="scientific">Tupanvirus soda lake</name>
    <dbReference type="NCBI Taxonomy" id="2126985"/>
    <lineage>
        <taxon>Viruses</taxon>
        <taxon>Varidnaviria</taxon>
        <taxon>Bamfordvirae</taxon>
        <taxon>Nucleocytoviricota</taxon>
        <taxon>Megaviricetes</taxon>
        <taxon>Imitervirales</taxon>
        <taxon>Mimiviridae</taxon>
        <taxon>Megamimivirinae</taxon>
        <taxon>Tupanvirus</taxon>
        <taxon>Tupanvirus salinum</taxon>
    </lineage>
</organism>